<dbReference type="PANTHER" id="PTHR12903">
    <property type="entry name" value="MITOCHONDRIAL RIBOSOMAL PROTEIN L24"/>
    <property type="match status" value="1"/>
</dbReference>
<name>A0A6A6HAW2_VIRVR</name>
<dbReference type="GO" id="GO:0003723">
    <property type="term" value="F:RNA binding"/>
    <property type="evidence" value="ECO:0007669"/>
    <property type="project" value="InterPro"/>
</dbReference>
<dbReference type="GO" id="GO:0006412">
    <property type="term" value="P:translation"/>
    <property type="evidence" value="ECO:0007669"/>
    <property type="project" value="InterPro"/>
</dbReference>
<protein>
    <recommendedName>
        <fullName evidence="7">KOW domain-containing protein</fullName>
    </recommendedName>
</protein>
<keyword evidence="2" id="KW-0689">Ribosomal protein</keyword>
<dbReference type="AlphaFoldDB" id="A0A6A6HAW2"/>
<dbReference type="GO" id="GO:0005840">
    <property type="term" value="C:ribosome"/>
    <property type="evidence" value="ECO:0007669"/>
    <property type="project" value="UniProtKB-KW"/>
</dbReference>
<dbReference type="GO" id="GO:0003735">
    <property type="term" value="F:structural constituent of ribosome"/>
    <property type="evidence" value="ECO:0007669"/>
    <property type="project" value="InterPro"/>
</dbReference>
<accession>A0A6A6HAW2</accession>
<dbReference type="Proteomes" id="UP000800092">
    <property type="component" value="Unassembled WGS sequence"/>
</dbReference>
<evidence type="ECO:0008006" key="7">
    <source>
        <dbReference type="Google" id="ProtNLM"/>
    </source>
</evidence>
<comment type="similarity">
    <text evidence="1">Belongs to the universal ribosomal protein uL24 family.</text>
</comment>
<dbReference type="InterPro" id="IPR041988">
    <property type="entry name" value="Ribosomal_uL24_KOW"/>
</dbReference>
<evidence type="ECO:0000313" key="6">
    <source>
        <dbReference type="Proteomes" id="UP000800092"/>
    </source>
</evidence>
<dbReference type="Pfam" id="PF22682">
    <property type="entry name" value="Ribosomal_uL24m-like"/>
    <property type="match status" value="1"/>
</dbReference>
<dbReference type="Gene3D" id="2.30.30.30">
    <property type="match status" value="1"/>
</dbReference>
<evidence type="ECO:0000256" key="3">
    <source>
        <dbReference type="ARBA" id="ARBA00023274"/>
    </source>
</evidence>
<organism evidence="5 6">
    <name type="scientific">Viridothelium virens</name>
    <name type="common">Speckled blister lichen</name>
    <name type="synonym">Trypethelium virens</name>
    <dbReference type="NCBI Taxonomy" id="1048519"/>
    <lineage>
        <taxon>Eukaryota</taxon>
        <taxon>Fungi</taxon>
        <taxon>Dikarya</taxon>
        <taxon>Ascomycota</taxon>
        <taxon>Pezizomycotina</taxon>
        <taxon>Dothideomycetes</taxon>
        <taxon>Dothideomycetes incertae sedis</taxon>
        <taxon>Trypetheliales</taxon>
        <taxon>Trypetheliaceae</taxon>
        <taxon>Viridothelium</taxon>
    </lineage>
</organism>
<feature type="region of interest" description="Disordered" evidence="4">
    <location>
        <begin position="1"/>
        <end position="21"/>
    </location>
</feature>
<gene>
    <name evidence="5" type="ORF">EV356DRAFT_445390</name>
</gene>
<dbReference type="InterPro" id="IPR014722">
    <property type="entry name" value="Rib_uL2_dom2"/>
</dbReference>
<dbReference type="OrthoDB" id="359154at2759"/>
<keyword evidence="3" id="KW-0687">Ribonucleoprotein</keyword>
<evidence type="ECO:0000256" key="1">
    <source>
        <dbReference type="ARBA" id="ARBA00010618"/>
    </source>
</evidence>
<evidence type="ECO:0000313" key="5">
    <source>
        <dbReference type="EMBL" id="KAF2235172.1"/>
    </source>
</evidence>
<evidence type="ECO:0000256" key="2">
    <source>
        <dbReference type="ARBA" id="ARBA00022980"/>
    </source>
</evidence>
<dbReference type="InterPro" id="IPR008991">
    <property type="entry name" value="Translation_prot_SH3-like_sf"/>
</dbReference>
<proteinExistence type="inferred from homology"/>
<keyword evidence="6" id="KW-1185">Reference proteome</keyword>
<evidence type="ECO:0000256" key="4">
    <source>
        <dbReference type="SAM" id="MobiDB-lite"/>
    </source>
</evidence>
<sequence length="367" mass="42969">MQRVLGRSAAAERQAARRLSKLRDKKLKKSINRYRVEVTQMKSRNVQTVKEARRQRKEDWELGPLAPKRDVGDNAERYGTMDTRQMHLPQLLKKDRMKHWFIREGDRVAIVKGRDQGQIGKVLAIHKDSESVSISGLNMMEVRVSEFMRREDNDPRPTRVLPGPVPVKNVRLVHAYLDPETHIQRDIIVEEVTMTAYWRDPVTEKVSFERQIKGLPSNEPIREGYKRPDWERIPWPKEEEEPEKEDHDSDTLRITVDERTFVPSLLRPPMPPSVLDELRNKYSKFRTRHDPEYIEAKQAEDLEAEAREEVPEWMLQPSRELREKAKKKERLVKPAVPDLMSEEDFLVRVGKLMSERGVPAEPLAAKA</sequence>
<dbReference type="GO" id="GO:1990904">
    <property type="term" value="C:ribonucleoprotein complex"/>
    <property type="evidence" value="ECO:0007669"/>
    <property type="project" value="UniProtKB-KW"/>
</dbReference>
<dbReference type="EMBL" id="ML991793">
    <property type="protein sequence ID" value="KAF2235172.1"/>
    <property type="molecule type" value="Genomic_DNA"/>
</dbReference>
<dbReference type="InterPro" id="IPR003256">
    <property type="entry name" value="Ribosomal_uL24"/>
</dbReference>
<reference evidence="5" key="1">
    <citation type="journal article" date="2020" name="Stud. Mycol.">
        <title>101 Dothideomycetes genomes: a test case for predicting lifestyles and emergence of pathogens.</title>
        <authorList>
            <person name="Haridas S."/>
            <person name="Albert R."/>
            <person name="Binder M."/>
            <person name="Bloem J."/>
            <person name="Labutti K."/>
            <person name="Salamov A."/>
            <person name="Andreopoulos B."/>
            <person name="Baker S."/>
            <person name="Barry K."/>
            <person name="Bills G."/>
            <person name="Bluhm B."/>
            <person name="Cannon C."/>
            <person name="Castanera R."/>
            <person name="Culley D."/>
            <person name="Daum C."/>
            <person name="Ezra D."/>
            <person name="Gonzalez J."/>
            <person name="Henrissat B."/>
            <person name="Kuo A."/>
            <person name="Liang C."/>
            <person name="Lipzen A."/>
            <person name="Lutzoni F."/>
            <person name="Magnuson J."/>
            <person name="Mondo S."/>
            <person name="Nolan M."/>
            <person name="Ohm R."/>
            <person name="Pangilinan J."/>
            <person name="Park H.-J."/>
            <person name="Ramirez L."/>
            <person name="Alfaro M."/>
            <person name="Sun H."/>
            <person name="Tritt A."/>
            <person name="Yoshinaga Y."/>
            <person name="Zwiers L.-H."/>
            <person name="Turgeon B."/>
            <person name="Goodwin S."/>
            <person name="Spatafora J."/>
            <person name="Crous P."/>
            <person name="Grigoriev I."/>
        </authorList>
    </citation>
    <scope>NUCLEOTIDE SEQUENCE</scope>
    <source>
        <strain evidence="5">Tuck. ex Michener</strain>
    </source>
</reference>
<dbReference type="SUPFAM" id="SSF50104">
    <property type="entry name" value="Translation proteins SH3-like domain"/>
    <property type="match status" value="1"/>
</dbReference>
<dbReference type="CDD" id="cd06089">
    <property type="entry name" value="KOW_RPL26"/>
    <property type="match status" value="1"/>
</dbReference>